<evidence type="ECO:0000313" key="2">
    <source>
        <dbReference type="Proteomes" id="UP000019086"/>
    </source>
</evidence>
<dbReference type="EMBL" id="CP006956">
    <property type="protein sequence ID" value="AHG86655.1"/>
    <property type="molecule type" value="Genomic_DNA"/>
</dbReference>
<sequence>MRIVGLMIVALNKKQAVIFSKRIAKITACLNSHYSLTMV</sequence>
<dbReference type="KEGG" id="btra:F544_14270"/>
<dbReference type="Proteomes" id="UP000019086">
    <property type="component" value="Chromosome"/>
</dbReference>
<proteinExistence type="predicted"/>
<gene>
    <name evidence="1" type="ORF">F544_14270</name>
</gene>
<evidence type="ECO:0000313" key="1">
    <source>
        <dbReference type="EMBL" id="AHG86655.1"/>
    </source>
</evidence>
<dbReference type="AlphaFoldDB" id="W0R8L6"/>
<reference evidence="1 2" key="1">
    <citation type="submission" date="2013-12" db="EMBL/GenBank/DDBJ databases">
        <title>Annotation of the Bibersteinia trehalosi USDA-ARS-USMARC-190 complete genome.</title>
        <authorList>
            <person name="Harhay G.P."/>
            <person name="McVey S."/>
            <person name="Clawson M.L."/>
            <person name="Bono J."/>
            <person name="Heaton M.P."/>
            <person name="Chitko-Mckown C.G."/>
            <person name="Harhay D.M."/>
            <person name="Smith T.P.L."/>
        </authorList>
    </citation>
    <scope>NUCLEOTIDE SEQUENCE [LARGE SCALE GENOMIC DNA]</scope>
    <source>
        <strain evidence="1 2">USDA-ARS-USMARC-190</strain>
    </source>
</reference>
<accession>W0R8L6</accession>
<organism evidence="1 2">
    <name type="scientific">Bibersteinia trehalosi USDA-ARS-USMARC-190</name>
    <dbReference type="NCBI Taxonomy" id="1263832"/>
    <lineage>
        <taxon>Bacteria</taxon>
        <taxon>Pseudomonadati</taxon>
        <taxon>Pseudomonadota</taxon>
        <taxon>Gammaproteobacteria</taxon>
        <taxon>Pasteurellales</taxon>
        <taxon>Pasteurellaceae</taxon>
        <taxon>Bibersteinia</taxon>
    </lineage>
</organism>
<name>W0R8L6_BIBTR</name>
<dbReference type="PATRIC" id="fig|1263832.3.peg.1417"/>
<protein>
    <submittedName>
        <fullName evidence="1">Uncharacterized protein</fullName>
    </submittedName>
</protein>
<dbReference type="HOGENOM" id="CLU_3305405_0_0_6"/>